<dbReference type="EMBL" id="MU007011">
    <property type="protein sequence ID" value="KAF2436276.1"/>
    <property type="molecule type" value="Genomic_DNA"/>
</dbReference>
<sequence length="196" mass="20983">MDQGDWENAVDPDMQAAMGFASFGGQPNKKRKYNHNDAVVSIDNPISSISGSNTTELGMRKPRPSYGSVQPPQGTPGDAKPGEYAIRHPEGASAGLSQFIAQAQTLPPRQYTSPSGTDPFGATSASGPIAGRSKSFPTGVPKQFFDQLTWKELEAYRKGVKDENGDIAYFLPSFVEDPWAKLEREQAAAAAAGKSM</sequence>
<evidence type="ECO:0000256" key="1">
    <source>
        <dbReference type="SAM" id="MobiDB-lite"/>
    </source>
</evidence>
<dbReference type="OrthoDB" id="5419162at2759"/>
<reference evidence="2" key="1">
    <citation type="journal article" date="2020" name="Stud. Mycol.">
        <title>101 Dothideomycetes genomes: a test case for predicting lifestyles and emergence of pathogens.</title>
        <authorList>
            <person name="Haridas S."/>
            <person name="Albert R."/>
            <person name="Binder M."/>
            <person name="Bloem J."/>
            <person name="Labutti K."/>
            <person name="Salamov A."/>
            <person name="Andreopoulos B."/>
            <person name="Baker S."/>
            <person name="Barry K."/>
            <person name="Bills G."/>
            <person name="Bluhm B."/>
            <person name="Cannon C."/>
            <person name="Castanera R."/>
            <person name="Culley D."/>
            <person name="Daum C."/>
            <person name="Ezra D."/>
            <person name="Gonzalez J."/>
            <person name="Henrissat B."/>
            <person name="Kuo A."/>
            <person name="Liang C."/>
            <person name="Lipzen A."/>
            <person name="Lutzoni F."/>
            <person name="Magnuson J."/>
            <person name="Mondo S."/>
            <person name="Nolan M."/>
            <person name="Ohm R."/>
            <person name="Pangilinan J."/>
            <person name="Park H.-J."/>
            <person name="Ramirez L."/>
            <person name="Alfaro M."/>
            <person name="Sun H."/>
            <person name="Tritt A."/>
            <person name="Yoshinaga Y."/>
            <person name="Zwiers L.-H."/>
            <person name="Turgeon B."/>
            <person name="Goodwin S."/>
            <person name="Spatafora J."/>
            <person name="Crous P."/>
            <person name="Grigoriev I."/>
        </authorList>
    </citation>
    <scope>NUCLEOTIDE SEQUENCE</scope>
    <source>
        <strain evidence="2">CBS 130266</strain>
    </source>
</reference>
<accession>A0A9P4P2N8</accession>
<feature type="compositionally biased region" description="Polar residues" evidence="1">
    <location>
        <begin position="95"/>
        <end position="116"/>
    </location>
</feature>
<name>A0A9P4P2N8_9PEZI</name>
<keyword evidence="3" id="KW-1185">Reference proteome</keyword>
<protein>
    <submittedName>
        <fullName evidence="2">Uncharacterized protein</fullName>
    </submittedName>
</protein>
<dbReference type="AlphaFoldDB" id="A0A9P4P2N8"/>
<gene>
    <name evidence="2" type="ORF">EJ08DRAFT_233058</name>
</gene>
<evidence type="ECO:0000313" key="3">
    <source>
        <dbReference type="Proteomes" id="UP000800235"/>
    </source>
</evidence>
<organism evidence="2 3">
    <name type="scientific">Tothia fuscella</name>
    <dbReference type="NCBI Taxonomy" id="1048955"/>
    <lineage>
        <taxon>Eukaryota</taxon>
        <taxon>Fungi</taxon>
        <taxon>Dikarya</taxon>
        <taxon>Ascomycota</taxon>
        <taxon>Pezizomycotina</taxon>
        <taxon>Dothideomycetes</taxon>
        <taxon>Pleosporomycetidae</taxon>
        <taxon>Venturiales</taxon>
        <taxon>Cylindrosympodiaceae</taxon>
        <taxon>Tothia</taxon>
    </lineage>
</organism>
<feature type="compositionally biased region" description="Polar residues" evidence="1">
    <location>
        <begin position="44"/>
        <end position="56"/>
    </location>
</feature>
<proteinExistence type="predicted"/>
<evidence type="ECO:0000313" key="2">
    <source>
        <dbReference type="EMBL" id="KAF2436276.1"/>
    </source>
</evidence>
<feature type="region of interest" description="Disordered" evidence="1">
    <location>
        <begin position="43"/>
        <end position="138"/>
    </location>
</feature>
<comment type="caution">
    <text evidence="2">The sequence shown here is derived from an EMBL/GenBank/DDBJ whole genome shotgun (WGS) entry which is preliminary data.</text>
</comment>
<dbReference type="Proteomes" id="UP000800235">
    <property type="component" value="Unassembled WGS sequence"/>
</dbReference>